<accession>A0A1S1YZ91</accession>
<keyword evidence="2 5" id="KW-0812">Transmembrane</keyword>
<dbReference type="AlphaFoldDB" id="A0A1S1YZ91"/>
<dbReference type="NCBIfam" id="NF045576">
    <property type="entry name" value="BT_3928_fam"/>
    <property type="match status" value="1"/>
</dbReference>
<evidence type="ECO:0000259" key="6">
    <source>
        <dbReference type="Pfam" id="PF07291"/>
    </source>
</evidence>
<name>A0A1S1YZ91_FLAPC</name>
<evidence type="ECO:0000313" key="8">
    <source>
        <dbReference type="Proteomes" id="UP000179797"/>
    </source>
</evidence>
<evidence type="ECO:0000256" key="3">
    <source>
        <dbReference type="ARBA" id="ARBA00022989"/>
    </source>
</evidence>
<evidence type="ECO:0000256" key="4">
    <source>
        <dbReference type="ARBA" id="ARBA00023136"/>
    </source>
</evidence>
<evidence type="ECO:0000256" key="1">
    <source>
        <dbReference type="ARBA" id="ARBA00004141"/>
    </source>
</evidence>
<protein>
    <recommendedName>
        <fullName evidence="6">Methylamine utilisation protein MauE domain-containing protein</fullName>
    </recommendedName>
</protein>
<dbReference type="STRING" id="915059.NH26_08110"/>
<keyword evidence="4 5" id="KW-0472">Membrane</keyword>
<reference evidence="7 8" key="1">
    <citation type="journal article" date="2012" name="Int. J. Syst. Evol. Microbiol.">
        <title>Flammeovirga pacifica sp. nov., isolated from deep-sea sediment.</title>
        <authorList>
            <person name="Xu H."/>
            <person name="Fu Y."/>
            <person name="Yang N."/>
            <person name="Ding Z."/>
            <person name="Lai Q."/>
            <person name="Zeng R."/>
        </authorList>
    </citation>
    <scope>NUCLEOTIDE SEQUENCE [LARGE SCALE GENOMIC DNA]</scope>
    <source>
        <strain evidence="8">DSM 24597 / LMG 26175 / WPAGA1</strain>
    </source>
</reference>
<dbReference type="OrthoDB" id="9809429at2"/>
<feature type="transmembrane region" description="Helical" evidence="5">
    <location>
        <begin position="93"/>
        <end position="111"/>
    </location>
</feature>
<keyword evidence="3 5" id="KW-1133">Transmembrane helix</keyword>
<feature type="transmembrane region" description="Helical" evidence="5">
    <location>
        <begin position="178"/>
        <end position="195"/>
    </location>
</feature>
<dbReference type="GO" id="GO:0016020">
    <property type="term" value="C:membrane"/>
    <property type="evidence" value="ECO:0007669"/>
    <property type="project" value="UniProtKB-SubCell"/>
</dbReference>
<evidence type="ECO:0000256" key="2">
    <source>
        <dbReference type="ARBA" id="ARBA00022692"/>
    </source>
</evidence>
<keyword evidence="8" id="KW-1185">Reference proteome</keyword>
<dbReference type="Pfam" id="PF07291">
    <property type="entry name" value="MauE"/>
    <property type="match status" value="1"/>
</dbReference>
<gene>
    <name evidence="7" type="ORF">NH26_08110</name>
</gene>
<dbReference type="EMBL" id="JRYR02000001">
    <property type="protein sequence ID" value="OHX66318.1"/>
    <property type="molecule type" value="Genomic_DNA"/>
</dbReference>
<comment type="caution">
    <text evidence="7">The sequence shown here is derived from an EMBL/GenBank/DDBJ whole genome shotgun (WGS) entry which is preliminary data.</text>
</comment>
<dbReference type="Proteomes" id="UP000179797">
    <property type="component" value="Unassembled WGS sequence"/>
</dbReference>
<feature type="transmembrane region" description="Helical" evidence="5">
    <location>
        <begin position="55"/>
        <end position="81"/>
    </location>
</feature>
<proteinExistence type="predicted"/>
<comment type="subcellular location">
    <subcellularLocation>
        <location evidence="1">Membrane</location>
        <topology evidence="1">Multi-pass membrane protein</topology>
    </subcellularLocation>
</comment>
<feature type="domain" description="Methylamine utilisation protein MauE" evidence="6">
    <location>
        <begin position="1"/>
        <end position="145"/>
    </location>
</feature>
<feature type="transmembrane region" description="Helical" evidence="5">
    <location>
        <begin position="131"/>
        <end position="149"/>
    </location>
</feature>
<sequence>MKALQKVISAIIGIVFMLSGFVKIDDPMGTAIKFEEYFHVFAEDVSSTFPFLEQFFLSLVGVSLLLSVLFSAFEFILGAALLINYRAKLMHRLTLVLLVFFGFLTFYSAFYDKVTDCGCFGDAIKFSPWGSFAKDLILLVLLLISMSLLSKGKKSSKYGVYGGGPSVQKQNKTIYKKISLWMSVLFAFGMCYYALQHLPPIDFRPYKVGNNIAEMMQPQEACVSVYYMEKDGEEKRFENYPTDPSWKFVRMETVNAKECQPIIPDYYISNDEGEDFTEITIKGTKLLVIIQNVSQIESETMEPINQLIRDLSSEDVASLAITSDASDFEGFLKKMRMSIPFYYADATVLKAVVRSNPGIMLVKDGVILGKWHHNDTPSRQDISQLLNKE</sequence>
<evidence type="ECO:0000256" key="5">
    <source>
        <dbReference type="SAM" id="Phobius"/>
    </source>
</evidence>
<dbReference type="GO" id="GO:0030416">
    <property type="term" value="P:methylamine metabolic process"/>
    <property type="evidence" value="ECO:0007669"/>
    <property type="project" value="InterPro"/>
</dbReference>
<evidence type="ECO:0000313" key="7">
    <source>
        <dbReference type="EMBL" id="OHX66318.1"/>
    </source>
</evidence>
<dbReference type="InterPro" id="IPR009908">
    <property type="entry name" value="Methylamine_util_MauE"/>
</dbReference>
<feature type="transmembrane region" description="Helical" evidence="5">
    <location>
        <begin position="7"/>
        <end position="24"/>
    </location>
</feature>
<organism evidence="7 8">
    <name type="scientific">Flammeovirga pacifica</name>
    <dbReference type="NCBI Taxonomy" id="915059"/>
    <lineage>
        <taxon>Bacteria</taxon>
        <taxon>Pseudomonadati</taxon>
        <taxon>Bacteroidota</taxon>
        <taxon>Cytophagia</taxon>
        <taxon>Cytophagales</taxon>
        <taxon>Flammeovirgaceae</taxon>
        <taxon>Flammeovirga</taxon>
    </lineage>
</organism>
<dbReference type="RefSeq" id="WP_044224943.1">
    <property type="nucleotide sequence ID" value="NZ_JRYR02000001.1"/>
</dbReference>